<organism evidence="1">
    <name type="scientific">marine sediment metagenome</name>
    <dbReference type="NCBI Taxonomy" id="412755"/>
    <lineage>
        <taxon>unclassified sequences</taxon>
        <taxon>metagenomes</taxon>
        <taxon>ecological metagenomes</taxon>
    </lineage>
</organism>
<dbReference type="InterPro" id="IPR029044">
    <property type="entry name" value="Nucleotide-diphossugar_trans"/>
</dbReference>
<dbReference type="AlphaFoldDB" id="X1D7I4"/>
<reference evidence="1" key="1">
    <citation type="journal article" date="2014" name="Front. Microbiol.">
        <title>High frequency of phylogenetically diverse reductive dehalogenase-homologous genes in deep subseafloor sedimentary metagenomes.</title>
        <authorList>
            <person name="Kawai M."/>
            <person name="Futagami T."/>
            <person name="Toyoda A."/>
            <person name="Takaki Y."/>
            <person name="Nishi S."/>
            <person name="Hori S."/>
            <person name="Arai W."/>
            <person name="Tsubouchi T."/>
            <person name="Morono Y."/>
            <person name="Uchiyama I."/>
            <person name="Ito T."/>
            <person name="Fujiyama A."/>
            <person name="Inagaki F."/>
            <person name="Takami H."/>
        </authorList>
    </citation>
    <scope>NUCLEOTIDE SEQUENCE</scope>
    <source>
        <strain evidence="1">Expedition CK06-06</strain>
    </source>
</reference>
<evidence type="ECO:0000313" key="1">
    <source>
        <dbReference type="EMBL" id="GAG92431.1"/>
    </source>
</evidence>
<sequence length="168" mass="19871">MLSCNNSEWVWFLNGGDEIYPDLDLRLFLDLISKNNSDAIIFQLFYKQSKKAYPHPKMWALWPPVLSWVPHPSTITKRELYGKYGYFDENLKIAMDYEFWLRCFSKDAVVDLISMPIAIFDESGVSVRMEKETKAEVRKIIRKYFWTVIKIWLYGGKIILKSIKVSLK</sequence>
<dbReference type="Gene3D" id="3.90.550.10">
    <property type="entry name" value="Spore Coat Polysaccharide Biosynthesis Protein SpsA, Chain A"/>
    <property type="match status" value="1"/>
</dbReference>
<gene>
    <name evidence="1" type="ORF">S01H4_46604</name>
</gene>
<evidence type="ECO:0008006" key="2">
    <source>
        <dbReference type="Google" id="ProtNLM"/>
    </source>
</evidence>
<comment type="caution">
    <text evidence="1">The sequence shown here is derived from an EMBL/GenBank/DDBJ whole genome shotgun (WGS) entry which is preliminary data.</text>
</comment>
<dbReference type="EMBL" id="BART01026066">
    <property type="protein sequence ID" value="GAG92431.1"/>
    <property type="molecule type" value="Genomic_DNA"/>
</dbReference>
<protein>
    <recommendedName>
        <fullName evidence="2">Glycosyltransferase 2-like domain-containing protein</fullName>
    </recommendedName>
</protein>
<dbReference type="SUPFAM" id="SSF53448">
    <property type="entry name" value="Nucleotide-diphospho-sugar transferases"/>
    <property type="match status" value="1"/>
</dbReference>
<proteinExistence type="predicted"/>
<name>X1D7I4_9ZZZZ</name>
<accession>X1D7I4</accession>